<comment type="function">
    <text evidence="1 11">Transcription elongation factor implicated in the maintenance of proper chromatin structure in actively transcribed regions.</text>
</comment>
<evidence type="ECO:0000256" key="9">
    <source>
        <dbReference type="ARBA" id="ARBA00023163"/>
    </source>
</evidence>
<accession>A0A8J5W1C8</accession>
<dbReference type="InterPro" id="IPR007808">
    <property type="entry name" value="Elf1"/>
</dbReference>
<reference evidence="12" key="1">
    <citation type="journal article" date="2021" name="bioRxiv">
        <title>Whole Genome Assembly and Annotation of Northern Wild Rice, Zizania palustris L., Supports a Whole Genome Duplication in the Zizania Genus.</title>
        <authorList>
            <person name="Haas M."/>
            <person name="Kono T."/>
            <person name="Macchietto M."/>
            <person name="Millas R."/>
            <person name="McGilp L."/>
            <person name="Shao M."/>
            <person name="Duquette J."/>
            <person name="Hirsch C.N."/>
            <person name="Kimball J."/>
        </authorList>
    </citation>
    <scope>NUCLEOTIDE SEQUENCE</scope>
    <source>
        <tissue evidence="12">Fresh leaf tissue</tissue>
    </source>
</reference>
<dbReference type="Pfam" id="PF05129">
    <property type="entry name" value="Zn_ribbon_Elf1"/>
    <property type="match status" value="1"/>
</dbReference>
<gene>
    <name evidence="12" type="ORF">GUJ93_ZPchr0006g41886</name>
</gene>
<keyword evidence="7 11" id="KW-0862">Zinc</keyword>
<evidence type="ECO:0000313" key="13">
    <source>
        <dbReference type="Proteomes" id="UP000729402"/>
    </source>
</evidence>
<organism evidence="12 13">
    <name type="scientific">Zizania palustris</name>
    <name type="common">Northern wild rice</name>
    <dbReference type="NCBI Taxonomy" id="103762"/>
    <lineage>
        <taxon>Eukaryota</taxon>
        <taxon>Viridiplantae</taxon>
        <taxon>Streptophyta</taxon>
        <taxon>Embryophyta</taxon>
        <taxon>Tracheophyta</taxon>
        <taxon>Spermatophyta</taxon>
        <taxon>Magnoliopsida</taxon>
        <taxon>Liliopsida</taxon>
        <taxon>Poales</taxon>
        <taxon>Poaceae</taxon>
        <taxon>BOP clade</taxon>
        <taxon>Oryzoideae</taxon>
        <taxon>Oryzeae</taxon>
        <taxon>Zizaniinae</taxon>
        <taxon>Zizania</taxon>
    </lineage>
</organism>
<evidence type="ECO:0000256" key="2">
    <source>
        <dbReference type="ARBA" id="ARBA00004123"/>
    </source>
</evidence>
<keyword evidence="6 11" id="KW-0863">Zinc-finger</keyword>
<comment type="caution">
    <text evidence="12">The sequence shown here is derived from an EMBL/GenBank/DDBJ whole genome shotgun (WGS) entry which is preliminary data.</text>
</comment>
<dbReference type="PANTHER" id="PTHR20934:SF0">
    <property type="entry name" value="TRANSCRIPTION ELONGATION FACTOR 1 HOMOLOG"/>
    <property type="match status" value="1"/>
</dbReference>
<evidence type="ECO:0000256" key="6">
    <source>
        <dbReference type="ARBA" id="ARBA00022771"/>
    </source>
</evidence>
<dbReference type="Proteomes" id="UP000729402">
    <property type="component" value="Unassembled WGS sequence"/>
</dbReference>
<comment type="similarity">
    <text evidence="3 11">Belongs to the ELOF1 family.</text>
</comment>
<reference evidence="12" key="2">
    <citation type="submission" date="2021-02" db="EMBL/GenBank/DDBJ databases">
        <authorList>
            <person name="Kimball J.A."/>
            <person name="Haas M.W."/>
            <person name="Macchietto M."/>
            <person name="Kono T."/>
            <person name="Duquette J."/>
            <person name="Shao M."/>
        </authorList>
    </citation>
    <scope>NUCLEOTIDE SEQUENCE</scope>
    <source>
        <tissue evidence="12">Fresh leaf tissue</tissue>
    </source>
</reference>
<evidence type="ECO:0000256" key="1">
    <source>
        <dbReference type="ARBA" id="ARBA00003357"/>
    </source>
</evidence>
<keyword evidence="8 11" id="KW-0805">Transcription regulation</keyword>
<keyword evidence="13" id="KW-1185">Reference proteome</keyword>
<evidence type="ECO:0000256" key="7">
    <source>
        <dbReference type="ARBA" id="ARBA00022833"/>
    </source>
</evidence>
<keyword evidence="9 11" id="KW-0804">Transcription</keyword>
<protein>
    <recommendedName>
        <fullName evidence="4 11">Transcription elongation factor 1 homolog</fullName>
    </recommendedName>
</protein>
<evidence type="ECO:0000256" key="5">
    <source>
        <dbReference type="ARBA" id="ARBA00022723"/>
    </source>
</evidence>
<dbReference type="OrthoDB" id="637156at2759"/>
<dbReference type="GO" id="GO:0008023">
    <property type="term" value="C:transcription elongation factor complex"/>
    <property type="evidence" value="ECO:0007669"/>
    <property type="project" value="TreeGrafter"/>
</dbReference>
<evidence type="ECO:0000256" key="11">
    <source>
        <dbReference type="RuleBase" id="RU364033"/>
    </source>
</evidence>
<dbReference type="PANTHER" id="PTHR20934">
    <property type="entry name" value="TRANSCRIPTION ELONGATION FACTOR 1 HOMOLOG"/>
    <property type="match status" value="1"/>
</dbReference>
<evidence type="ECO:0000256" key="8">
    <source>
        <dbReference type="ARBA" id="ARBA00023015"/>
    </source>
</evidence>
<comment type="subcellular location">
    <subcellularLocation>
        <location evidence="2 11">Nucleus</location>
    </subcellularLocation>
</comment>
<evidence type="ECO:0000256" key="10">
    <source>
        <dbReference type="ARBA" id="ARBA00023242"/>
    </source>
</evidence>
<dbReference type="EMBL" id="JAAALK010000283">
    <property type="protein sequence ID" value="KAG8069678.1"/>
    <property type="molecule type" value="Genomic_DNA"/>
</dbReference>
<evidence type="ECO:0000313" key="12">
    <source>
        <dbReference type="EMBL" id="KAG8069678.1"/>
    </source>
</evidence>
<dbReference type="GO" id="GO:0006368">
    <property type="term" value="P:transcription elongation by RNA polymerase II"/>
    <property type="evidence" value="ECO:0007669"/>
    <property type="project" value="TreeGrafter"/>
</dbReference>
<evidence type="ECO:0000256" key="4">
    <source>
        <dbReference type="ARBA" id="ARBA00014973"/>
    </source>
</evidence>
<dbReference type="GO" id="GO:0008270">
    <property type="term" value="F:zinc ion binding"/>
    <property type="evidence" value="ECO:0007669"/>
    <property type="project" value="UniProtKB-KW"/>
</dbReference>
<name>A0A8J5W1C8_ZIZPA</name>
<proteinExistence type="inferred from homology"/>
<evidence type="ECO:0000256" key="3">
    <source>
        <dbReference type="ARBA" id="ARBA00009730"/>
    </source>
</evidence>
<sequence length="113" mass="12866">MKMQLKLLLFVCRITPKKTEQNKQLIMGKRKSRAKPPPNKKMNKVDTVFCCPFCNHSSSVECSIDLKDLIGVASCIVCLESFSTTIHALTEPIDIYSDWIDECERVNNRKGDT</sequence>
<keyword evidence="5 11" id="KW-0479">Metal-binding</keyword>
<keyword evidence="10 11" id="KW-0539">Nucleus</keyword>
<dbReference type="FunFam" id="2.20.25.190:FF:000001">
    <property type="entry name" value="Transcription elongation factor 1 homolog"/>
    <property type="match status" value="1"/>
</dbReference>
<dbReference type="GO" id="GO:0000993">
    <property type="term" value="F:RNA polymerase II complex binding"/>
    <property type="evidence" value="ECO:0007669"/>
    <property type="project" value="TreeGrafter"/>
</dbReference>
<dbReference type="AlphaFoldDB" id="A0A8J5W1C8"/>